<keyword evidence="5" id="KW-0472">Membrane</keyword>
<feature type="region of interest" description="Disordered" evidence="6">
    <location>
        <begin position="596"/>
        <end position="631"/>
    </location>
</feature>
<keyword evidence="9" id="KW-1185">Reference proteome</keyword>
<protein>
    <recommendedName>
        <fullName evidence="5">Polypeptide N-acetylgalactosaminyltransferase</fullName>
        <ecNumber evidence="5">2.4.1.-</ecNumber>
    </recommendedName>
    <alternativeName>
        <fullName evidence="5">Protein-UDP acetylgalactosaminyltransferase</fullName>
    </alternativeName>
</protein>
<dbReference type="Gene3D" id="2.80.10.50">
    <property type="match status" value="1"/>
</dbReference>
<dbReference type="InterPro" id="IPR035992">
    <property type="entry name" value="Ricin_B-like_lectins"/>
</dbReference>
<dbReference type="EMBL" id="JAZGQO010000021">
    <property type="protein sequence ID" value="KAK6166825.1"/>
    <property type="molecule type" value="Genomic_DNA"/>
</dbReference>
<comment type="cofactor">
    <cofactor evidence="5">
        <name>Mn(2+)</name>
        <dbReference type="ChEBI" id="CHEBI:29035"/>
    </cofactor>
</comment>
<keyword evidence="4 5" id="KW-1015">Disulfide bond</keyword>
<evidence type="ECO:0000256" key="3">
    <source>
        <dbReference type="ARBA" id="ARBA00023034"/>
    </source>
</evidence>
<dbReference type="PANTHER" id="PTHR11675">
    <property type="entry name" value="N-ACETYLGALACTOSAMINYLTRANSFERASE"/>
    <property type="match status" value="1"/>
</dbReference>
<dbReference type="GO" id="GO:0004653">
    <property type="term" value="F:polypeptide N-acetylgalactosaminyltransferase activity"/>
    <property type="evidence" value="ECO:0007669"/>
    <property type="project" value="TreeGrafter"/>
</dbReference>
<feature type="domain" description="Ricin B lectin" evidence="7">
    <location>
        <begin position="474"/>
        <end position="599"/>
    </location>
</feature>
<reference evidence="8 9" key="1">
    <citation type="submission" date="2024-01" db="EMBL/GenBank/DDBJ databases">
        <title>The genome of the rayed Mediterranean limpet Patella caerulea (Linnaeus, 1758).</title>
        <authorList>
            <person name="Anh-Thu Weber A."/>
            <person name="Halstead-Nussloch G."/>
        </authorList>
    </citation>
    <scope>NUCLEOTIDE SEQUENCE [LARGE SCALE GENOMIC DNA]</scope>
    <source>
        <strain evidence="8">AATW-2023a</strain>
        <tissue evidence="8">Whole specimen</tissue>
    </source>
</reference>
<evidence type="ECO:0000313" key="8">
    <source>
        <dbReference type="EMBL" id="KAK6166825.1"/>
    </source>
</evidence>
<dbReference type="Gene3D" id="3.90.550.10">
    <property type="entry name" value="Spore Coat Polysaccharide Biosynthesis Protein SpsA, Chain A"/>
    <property type="match status" value="1"/>
</dbReference>
<dbReference type="SUPFAM" id="SSF50370">
    <property type="entry name" value="Ricin B-like lectins"/>
    <property type="match status" value="1"/>
</dbReference>
<gene>
    <name evidence="8" type="ORF">SNE40_023440</name>
</gene>
<evidence type="ECO:0000313" key="9">
    <source>
        <dbReference type="Proteomes" id="UP001347796"/>
    </source>
</evidence>
<dbReference type="PANTHER" id="PTHR11675:SF131">
    <property type="entry name" value="POLYPEPTIDE N-ACETYLGALACTOSAMINYLTRANSFERASE 9-RELATED"/>
    <property type="match status" value="1"/>
</dbReference>
<dbReference type="Proteomes" id="UP001347796">
    <property type="component" value="Unassembled WGS sequence"/>
</dbReference>
<comment type="caution">
    <text evidence="8">The sequence shown here is derived from an EMBL/GenBank/DDBJ whole genome shotgun (WGS) entry which is preliminary data.</text>
</comment>
<dbReference type="InterPro" id="IPR029044">
    <property type="entry name" value="Nucleotide-diphossugar_trans"/>
</dbReference>
<dbReference type="InterPro" id="IPR001173">
    <property type="entry name" value="Glyco_trans_2-like"/>
</dbReference>
<comment type="pathway">
    <text evidence="5">Protein modification; protein glycosylation.</text>
</comment>
<dbReference type="InterPro" id="IPR000772">
    <property type="entry name" value="Ricin_B_lectin"/>
</dbReference>
<proteinExistence type="inferred from homology"/>
<feature type="compositionally biased region" description="Basic and acidic residues" evidence="6">
    <location>
        <begin position="613"/>
        <end position="622"/>
    </location>
</feature>
<evidence type="ECO:0000256" key="5">
    <source>
        <dbReference type="RuleBase" id="RU361242"/>
    </source>
</evidence>
<dbReference type="Pfam" id="PF00652">
    <property type="entry name" value="Ricin_B_lectin"/>
    <property type="match status" value="1"/>
</dbReference>
<comment type="similarity">
    <text evidence="5">Belongs to the glycosyltransferase 2 family. GalNAc-T subfamily.</text>
</comment>
<keyword evidence="5" id="KW-1133">Transmembrane helix</keyword>
<dbReference type="GO" id="GO:0006493">
    <property type="term" value="P:protein O-linked glycosylation"/>
    <property type="evidence" value="ECO:0007669"/>
    <property type="project" value="TreeGrafter"/>
</dbReference>
<dbReference type="SMART" id="SM00458">
    <property type="entry name" value="RICIN"/>
    <property type="match status" value="1"/>
</dbReference>
<evidence type="ECO:0000256" key="6">
    <source>
        <dbReference type="SAM" id="MobiDB-lite"/>
    </source>
</evidence>
<comment type="subcellular location">
    <subcellularLocation>
        <location evidence="1 5">Golgi apparatus membrane</location>
        <topology evidence="1 5">Single-pass type II membrane protein</topology>
    </subcellularLocation>
</comment>
<evidence type="ECO:0000256" key="1">
    <source>
        <dbReference type="ARBA" id="ARBA00004323"/>
    </source>
</evidence>
<dbReference type="AlphaFoldDB" id="A0AAN8G6G2"/>
<dbReference type="Pfam" id="PF00535">
    <property type="entry name" value="Glycos_transf_2"/>
    <property type="match status" value="1"/>
</dbReference>
<organism evidence="8 9">
    <name type="scientific">Patella caerulea</name>
    <name type="common">Rayed Mediterranean limpet</name>
    <dbReference type="NCBI Taxonomy" id="87958"/>
    <lineage>
        <taxon>Eukaryota</taxon>
        <taxon>Metazoa</taxon>
        <taxon>Spiralia</taxon>
        <taxon>Lophotrochozoa</taxon>
        <taxon>Mollusca</taxon>
        <taxon>Gastropoda</taxon>
        <taxon>Patellogastropoda</taxon>
        <taxon>Patelloidea</taxon>
        <taxon>Patellidae</taxon>
        <taxon>Patella</taxon>
    </lineage>
</organism>
<name>A0AAN8G6G2_PATCE</name>
<keyword evidence="2 5" id="KW-0430">Lectin</keyword>
<dbReference type="GO" id="GO:0030246">
    <property type="term" value="F:carbohydrate binding"/>
    <property type="evidence" value="ECO:0007669"/>
    <property type="project" value="UniProtKB-KW"/>
</dbReference>
<evidence type="ECO:0000256" key="2">
    <source>
        <dbReference type="ARBA" id="ARBA00022734"/>
    </source>
</evidence>
<dbReference type="GO" id="GO:0000139">
    <property type="term" value="C:Golgi membrane"/>
    <property type="evidence" value="ECO:0007669"/>
    <property type="project" value="UniProtKB-SubCell"/>
</dbReference>
<accession>A0AAN8G6G2</accession>
<keyword evidence="5" id="KW-0812">Transmembrane</keyword>
<sequence>MAKTYVRYALLSVMLCFFVWAYYFFEQMSKDDTVKEIGDVYDQEIHKLEDKSRDSLKIEKIEKHVEELKENNIPVAKHFGPDWSDNAYEVIRKIDPNAPGEMGKGYTLKENELTDEQKEKVKEGWKNNGFNQYISDMVSLERRLPDYRWPDCKNKSYMFRTDLPEVSIIIPFRDEAWSTLLRTVHSIMNRTPPQLLKEIILSDDASIMEHLHRPLEDYISQFEKVKVVRLKERGGLIRTRLNGYAISTAPVVVFIDSHCEVTKGWIEPLLDRIATDDRIVATGVMDVIEGTNFKYRPYQIDNTCPVGTFDWRLLFKWTRVKYEDDKTAPVKTPTLIGCLIAISRRFFDEIGRFDEGYFIWGAENLEISFKAWMCGGRVEQMGCSHVGHVYKGRLPYNWGNSSQGKVLDRNLLRLTEVWLDDYGVYHKQLCNGCAADIGDVSERIALRNKLQCHNFEWYLENVKPDMFIPGECFTHGEIRNKQHNSICVDASDEESIFGKLHVSVYGCHGRAGNQLWYLCNYGQIRRLRGCWAQLHKSNITLTICDDNNDVPRNHFEYREDDTIYHADSKKCLDLYVDNKSQILSLLKCTGEDNQKWSWSRGAPPGPIPKYRLRSREKNKDGDNDNENDETN</sequence>
<keyword evidence="5" id="KW-0464">Manganese</keyword>
<feature type="transmembrane region" description="Helical" evidence="5">
    <location>
        <begin position="6"/>
        <end position="25"/>
    </location>
</feature>
<dbReference type="EC" id="2.4.1.-" evidence="5"/>
<keyword evidence="5" id="KW-0808">Transferase</keyword>
<keyword evidence="3 5" id="KW-0333">Golgi apparatus</keyword>
<dbReference type="PROSITE" id="PS50231">
    <property type="entry name" value="RICIN_B_LECTIN"/>
    <property type="match status" value="1"/>
</dbReference>
<dbReference type="SUPFAM" id="SSF53448">
    <property type="entry name" value="Nucleotide-diphospho-sugar transferases"/>
    <property type="match status" value="1"/>
</dbReference>
<keyword evidence="5" id="KW-0328">Glycosyltransferase</keyword>
<evidence type="ECO:0000259" key="7">
    <source>
        <dbReference type="SMART" id="SM00458"/>
    </source>
</evidence>
<evidence type="ECO:0000256" key="4">
    <source>
        <dbReference type="ARBA" id="ARBA00023157"/>
    </source>
</evidence>